<organism evidence="2 3">
    <name type="scientific">Streptomyces lunalinharesii</name>
    <dbReference type="NCBI Taxonomy" id="333384"/>
    <lineage>
        <taxon>Bacteria</taxon>
        <taxon>Bacillati</taxon>
        <taxon>Actinomycetota</taxon>
        <taxon>Actinomycetes</taxon>
        <taxon>Kitasatosporales</taxon>
        <taxon>Streptomycetaceae</taxon>
        <taxon>Streptomyces</taxon>
    </lineage>
</organism>
<comment type="caution">
    <text evidence="2">The sequence shown here is derived from an EMBL/GenBank/DDBJ whole genome shotgun (WGS) entry which is preliminary data.</text>
</comment>
<accession>A0ABN3RB59</accession>
<evidence type="ECO:0000313" key="2">
    <source>
        <dbReference type="EMBL" id="GAA2645891.1"/>
    </source>
</evidence>
<dbReference type="EMBL" id="BAAARK010000001">
    <property type="protein sequence ID" value="GAA2645891.1"/>
    <property type="molecule type" value="Genomic_DNA"/>
</dbReference>
<sequence length="60" mass="6320">MTQPPTAVPDATGPRPAPAVARDGRLPAYRPTVATVRNVQPIGPDPADPADLVETVEHRL</sequence>
<feature type="region of interest" description="Disordered" evidence="1">
    <location>
        <begin position="1"/>
        <end position="60"/>
    </location>
</feature>
<evidence type="ECO:0000256" key="1">
    <source>
        <dbReference type="SAM" id="MobiDB-lite"/>
    </source>
</evidence>
<proteinExistence type="predicted"/>
<dbReference type="RefSeq" id="WP_344573185.1">
    <property type="nucleotide sequence ID" value="NZ_BAAARK010000001.1"/>
</dbReference>
<keyword evidence="3" id="KW-1185">Reference proteome</keyword>
<name>A0ABN3RB59_9ACTN</name>
<protein>
    <submittedName>
        <fullName evidence="2">Uncharacterized protein</fullName>
    </submittedName>
</protein>
<gene>
    <name evidence="2" type="ORF">GCM10009864_05240</name>
</gene>
<dbReference type="Proteomes" id="UP001500994">
    <property type="component" value="Unassembled WGS sequence"/>
</dbReference>
<reference evidence="2 3" key="1">
    <citation type="journal article" date="2019" name="Int. J. Syst. Evol. Microbiol.">
        <title>The Global Catalogue of Microorganisms (GCM) 10K type strain sequencing project: providing services to taxonomists for standard genome sequencing and annotation.</title>
        <authorList>
            <consortium name="The Broad Institute Genomics Platform"/>
            <consortium name="The Broad Institute Genome Sequencing Center for Infectious Disease"/>
            <person name="Wu L."/>
            <person name="Ma J."/>
        </authorList>
    </citation>
    <scope>NUCLEOTIDE SEQUENCE [LARGE SCALE GENOMIC DNA]</scope>
    <source>
        <strain evidence="2 3">JCM 16374</strain>
    </source>
</reference>
<evidence type="ECO:0000313" key="3">
    <source>
        <dbReference type="Proteomes" id="UP001500994"/>
    </source>
</evidence>